<dbReference type="OrthoDB" id="7593450at2"/>
<accession>A0A0A3APS7</accession>
<gene>
    <name evidence="1" type="ORF">OA57_08895</name>
</gene>
<dbReference type="AlphaFoldDB" id="A0A0A3APS7"/>
<dbReference type="EMBL" id="JSUM01000014">
    <property type="protein sequence ID" value="KGQ69752.1"/>
    <property type="molecule type" value="Genomic_DNA"/>
</dbReference>
<organism evidence="1 2">
    <name type="scientific">Chelonobacter oris</name>
    <dbReference type="NCBI Taxonomy" id="505317"/>
    <lineage>
        <taxon>Bacteria</taxon>
        <taxon>Pseudomonadati</taxon>
        <taxon>Pseudomonadota</taxon>
        <taxon>Gammaproteobacteria</taxon>
        <taxon>Pasteurellales</taxon>
        <taxon>Pasteurellaceae</taxon>
        <taxon>Chelonobacter</taxon>
    </lineage>
</organism>
<dbReference type="Proteomes" id="UP000030380">
    <property type="component" value="Unassembled WGS sequence"/>
</dbReference>
<name>A0A0A3APS7_9PAST</name>
<dbReference type="InterPro" id="IPR011990">
    <property type="entry name" value="TPR-like_helical_dom_sf"/>
</dbReference>
<reference evidence="1 2" key="1">
    <citation type="submission" date="2014-11" db="EMBL/GenBank/DDBJ databases">
        <title>Draft genome sequence of Chelonobacter oris 1662T, associated with respiratory disease in Hermann's Tortoises.</title>
        <authorList>
            <person name="Kudirkiene E."/>
            <person name="Hansen M.J."/>
            <person name="Bojesen A.M."/>
        </authorList>
    </citation>
    <scope>NUCLEOTIDE SEQUENCE [LARGE SCALE GENOMIC DNA]</scope>
    <source>
        <strain evidence="1 2">1662</strain>
    </source>
</reference>
<dbReference type="SUPFAM" id="SSF48452">
    <property type="entry name" value="TPR-like"/>
    <property type="match status" value="1"/>
</dbReference>
<dbReference type="Gene3D" id="1.25.40.10">
    <property type="entry name" value="Tetratricopeptide repeat domain"/>
    <property type="match status" value="1"/>
</dbReference>
<protein>
    <submittedName>
        <fullName evidence="1">Membrane protein</fullName>
    </submittedName>
</protein>
<dbReference type="Pfam" id="PF06041">
    <property type="entry name" value="DUF924"/>
    <property type="match status" value="1"/>
</dbReference>
<comment type="caution">
    <text evidence="1">The sequence shown here is derived from an EMBL/GenBank/DDBJ whole genome shotgun (WGS) entry which is preliminary data.</text>
</comment>
<dbReference type="Gene3D" id="1.20.58.320">
    <property type="entry name" value="TPR-like"/>
    <property type="match status" value="1"/>
</dbReference>
<dbReference type="RefSeq" id="WP_034616569.1">
    <property type="nucleotide sequence ID" value="NZ_JSUM01000014.1"/>
</dbReference>
<evidence type="ECO:0000313" key="2">
    <source>
        <dbReference type="Proteomes" id="UP000030380"/>
    </source>
</evidence>
<dbReference type="InterPro" id="IPR010323">
    <property type="entry name" value="DUF924"/>
</dbReference>
<proteinExistence type="predicted"/>
<sequence>MQETHQSAQQVLDFWFSDAVMPCWFVKSDAFDRRCKSFENTLTAAVMGECAGWRETMAGRLAEIIVLDQLSRNLFRNTPRAFSQDAMALALAQEAVKQPDYTALAPLQRKFVLMPYMHSESKVIHQQAIPLFEALNDAETLDFEWRHKAIIDRFGRYPHRNAVLDRISTPAEIDFLTQARSSF</sequence>
<evidence type="ECO:0000313" key="1">
    <source>
        <dbReference type="EMBL" id="KGQ69752.1"/>
    </source>
</evidence>
<keyword evidence="2" id="KW-1185">Reference proteome</keyword>